<dbReference type="Gene3D" id="3.30.420.10">
    <property type="entry name" value="Ribonuclease H-like superfamily/Ribonuclease H"/>
    <property type="match status" value="1"/>
</dbReference>
<evidence type="ECO:0000313" key="2">
    <source>
        <dbReference type="EMBL" id="WEJ62168.1"/>
    </source>
</evidence>
<dbReference type="InterPro" id="IPR036397">
    <property type="entry name" value="RNaseH_sf"/>
</dbReference>
<dbReference type="InterPro" id="IPR033390">
    <property type="entry name" value="Rv2179c-like"/>
</dbReference>
<gene>
    <name evidence="2" type="ORF">NR989_09120</name>
</gene>
<reference evidence="2 3" key="1">
    <citation type="submission" date="2022-06" db="EMBL/GenBank/DDBJ databases">
        <title>Thiomicrohabdus sp. nov, an obligately chemolithoautotrophic, sulfur-oxidizing bacterium isolated from beach of Guanyin Mountain. Amoy.</title>
        <authorList>
            <person name="Zhu H."/>
        </authorList>
    </citation>
    <scope>NUCLEOTIDE SEQUENCE [LARGE SCALE GENOMIC DNA]</scope>
    <source>
        <strain evidence="2 3">XGS-01</strain>
    </source>
</reference>
<organism evidence="2 3">
    <name type="scientific">Thiomicrorhabdus lithotrophica</name>
    <dbReference type="NCBI Taxonomy" id="2949997"/>
    <lineage>
        <taxon>Bacteria</taxon>
        <taxon>Pseudomonadati</taxon>
        <taxon>Pseudomonadota</taxon>
        <taxon>Gammaproteobacteria</taxon>
        <taxon>Thiotrichales</taxon>
        <taxon>Piscirickettsiaceae</taxon>
        <taxon>Thiomicrorhabdus</taxon>
    </lineage>
</organism>
<dbReference type="RefSeq" id="WP_275594425.1">
    <property type="nucleotide sequence ID" value="NZ_CP102381.1"/>
</dbReference>
<keyword evidence="3" id="KW-1185">Reference proteome</keyword>
<proteinExistence type="predicted"/>
<feature type="domain" description="3'-5' exoribonuclease Rv2179c-like" evidence="1">
    <location>
        <begin position="3"/>
        <end position="178"/>
    </location>
</feature>
<evidence type="ECO:0000313" key="3">
    <source>
        <dbReference type="Proteomes" id="UP001222275"/>
    </source>
</evidence>
<sequence length="190" mass="21070">MATHVMIDIETLGTGVDSVIASIGAVQFNPKTGHVAKNGFEALLSVEDGCKLGFKMDCDTVAWWQGQSDEARKQLDGDVLVRSAILQFMAWLNGLCDKDDLRVWGNGPTFDLALLIYHFDRMDYELPWGFRGERCVRTLVELGRANDIDPKKTIEFVGVKHSALDDAKHQAKYVSAIWQALGLVDKVEAA</sequence>
<accession>A0ABY8C878</accession>
<dbReference type="SUPFAM" id="SSF53098">
    <property type="entry name" value="Ribonuclease H-like"/>
    <property type="match status" value="1"/>
</dbReference>
<dbReference type="Pfam" id="PF16473">
    <property type="entry name" value="Rv2179c-like"/>
    <property type="match status" value="1"/>
</dbReference>
<protein>
    <submittedName>
        <fullName evidence="2">3'-5' exoribonuclease</fullName>
    </submittedName>
</protein>
<dbReference type="EMBL" id="CP102381">
    <property type="protein sequence ID" value="WEJ62168.1"/>
    <property type="molecule type" value="Genomic_DNA"/>
</dbReference>
<evidence type="ECO:0000259" key="1">
    <source>
        <dbReference type="Pfam" id="PF16473"/>
    </source>
</evidence>
<dbReference type="Proteomes" id="UP001222275">
    <property type="component" value="Chromosome"/>
</dbReference>
<dbReference type="InterPro" id="IPR012337">
    <property type="entry name" value="RNaseH-like_sf"/>
</dbReference>
<name>A0ABY8C878_9GAMM</name>